<dbReference type="PANTHER" id="PTHR47512:SF3">
    <property type="entry name" value="CHALCONE-FLAVONONE ISOMERASE FAMILY PROTEIN"/>
    <property type="match status" value="1"/>
</dbReference>
<dbReference type="OMA" id="TMTVPCV"/>
<keyword evidence="2" id="KW-1185">Reference proteome</keyword>
<organism evidence="1 2">
    <name type="scientific">Zostera marina</name>
    <name type="common">Eelgrass</name>
    <dbReference type="NCBI Taxonomy" id="29655"/>
    <lineage>
        <taxon>Eukaryota</taxon>
        <taxon>Viridiplantae</taxon>
        <taxon>Streptophyta</taxon>
        <taxon>Embryophyta</taxon>
        <taxon>Tracheophyta</taxon>
        <taxon>Spermatophyta</taxon>
        <taxon>Magnoliopsida</taxon>
        <taxon>Liliopsida</taxon>
        <taxon>Zosteraceae</taxon>
        <taxon>Zostera</taxon>
    </lineage>
</organism>
<dbReference type="AlphaFoldDB" id="A0A0K9PPV6"/>
<proteinExistence type="predicted"/>
<dbReference type="GO" id="GO:0016853">
    <property type="term" value="F:isomerase activity"/>
    <property type="evidence" value="ECO:0007669"/>
    <property type="project" value="UniProtKB-KW"/>
</dbReference>
<dbReference type="STRING" id="29655.A0A0K9PPV6"/>
<dbReference type="Proteomes" id="UP000036987">
    <property type="component" value="Unassembled WGS sequence"/>
</dbReference>
<dbReference type="EMBL" id="LFYR01000729">
    <property type="protein sequence ID" value="KMZ70252.1"/>
    <property type="molecule type" value="Genomic_DNA"/>
</dbReference>
<gene>
    <name evidence="1" type="ORF">ZOSMA_1G02290</name>
</gene>
<evidence type="ECO:0000313" key="2">
    <source>
        <dbReference type="Proteomes" id="UP000036987"/>
    </source>
</evidence>
<comment type="caution">
    <text evidence="1">The sequence shown here is derived from an EMBL/GenBank/DDBJ whole genome shotgun (WGS) entry which is preliminary data.</text>
</comment>
<dbReference type="PANTHER" id="PTHR47512">
    <property type="entry name" value="EXPRESSED PROTEIN"/>
    <property type="match status" value="1"/>
</dbReference>
<name>A0A0K9PPV6_ZOSMR</name>
<protein>
    <submittedName>
        <fullName evidence="1">Chalcone-flavanone isomerase family protein</fullName>
    </submittedName>
</protein>
<keyword evidence="1" id="KW-0413">Isomerase</keyword>
<dbReference type="OrthoDB" id="162989at2759"/>
<sequence>MDTPLSMRRITRSQAVLNSHKKIQDEAISVEKGRRSVLLDITNDSPIVGLAAGSIKTPASSLPSGRRAPKLIRTPGSGEELLRGQVKDLLQKVDEETEVIKPMLSNDDKFINTVAPFRTLLGHLLQAPTPTNTPQILDLSAFEGESDGKLTSQVSSTEAVLYQGECQLKRALLFDSPEKSGMSVSSGLTSHEVSSTSIFSEKVSDDDSSSIWSVQANANSEKDDIDKEEEYELEEDDLDVEHYNNENLLLDDLCDGFRKISMVEEGKSVGLPEFTGKHTRFVYNANDEIEEVIVEVKPASSPNVVVLKGIPAPEGKHIRFCDEEE</sequence>
<evidence type="ECO:0000313" key="1">
    <source>
        <dbReference type="EMBL" id="KMZ70252.1"/>
    </source>
</evidence>
<accession>A0A0K9PPV6</accession>
<reference evidence="2" key="1">
    <citation type="journal article" date="2016" name="Nature">
        <title>The genome of the seagrass Zostera marina reveals angiosperm adaptation to the sea.</title>
        <authorList>
            <person name="Olsen J.L."/>
            <person name="Rouze P."/>
            <person name="Verhelst B."/>
            <person name="Lin Y.-C."/>
            <person name="Bayer T."/>
            <person name="Collen J."/>
            <person name="Dattolo E."/>
            <person name="De Paoli E."/>
            <person name="Dittami S."/>
            <person name="Maumus F."/>
            <person name="Michel G."/>
            <person name="Kersting A."/>
            <person name="Lauritano C."/>
            <person name="Lohaus R."/>
            <person name="Toepel M."/>
            <person name="Tonon T."/>
            <person name="Vanneste K."/>
            <person name="Amirebrahimi M."/>
            <person name="Brakel J."/>
            <person name="Bostroem C."/>
            <person name="Chovatia M."/>
            <person name="Grimwood J."/>
            <person name="Jenkins J.W."/>
            <person name="Jueterbock A."/>
            <person name="Mraz A."/>
            <person name="Stam W.T."/>
            <person name="Tice H."/>
            <person name="Bornberg-Bauer E."/>
            <person name="Green P.J."/>
            <person name="Pearson G.A."/>
            <person name="Procaccini G."/>
            <person name="Duarte C.M."/>
            <person name="Schmutz J."/>
            <person name="Reusch T.B.H."/>
            <person name="Van de Peer Y."/>
        </authorList>
    </citation>
    <scope>NUCLEOTIDE SEQUENCE [LARGE SCALE GENOMIC DNA]</scope>
    <source>
        <strain evidence="2">cv. Finnish</strain>
    </source>
</reference>